<sequence>MNALLIPLLQSAGAVALAVMAFSLAFTWSSLTMQIQGLRTEGSRLRAYGALGLVMLFAAAVIYLAPGLLLRDTVGLPMAVPLLATWLITAGALVVRGLIAQGAVRAVSWSYAVVAAFGAGAGLLSALAAQHRIADTITPTGGFLLAIGAIAGIVFWAGRETPRRDRSEARRA</sequence>
<protein>
    <submittedName>
        <fullName evidence="2">Uncharacterized protein</fullName>
    </submittedName>
</protein>
<comment type="caution">
    <text evidence="2">The sequence shown here is derived from an EMBL/GenBank/DDBJ whole genome shotgun (WGS) entry which is preliminary data.</text>
</comment>
<gene>
    <name evidence="2" type="ORF">P5G50_03240</name>
</gene>
<organism evidence="2 3">
    <name type="scientific">Leifsonia williamsii</name>
    <dbReference type="NCBI Taxonomy" id="3035919"/>
    <lineage>
        <taxon>Bacteria</taxon>
        <taxon>Bacillati</taxon>
        <taxon>Actinomycetota</taxon>
        <taxon>Actinomycetes</taxon>
        <taxon>Micrococcales</taxon>
        <taxon>Microbacteriaceae</taxon>
        <taxon>Leifsonia</taxon>
    </lineage>
</organism>
<feature type="transmembrane region" description="Helical" evidence="1">
    <location>
        <begin position="78"/>
        <end position="99"/>
    </location>
</feature>
<feature type="transmembrane region" description="Helical" evidence="1">
    <location>
        <begin position="141"/>
        <end position="158"/>
    </location>
</feature>
<keyword evidence="1" id="KW-1133">Transmembrane helix</keyword>
<dbReference type="RefSeq" id="WP_301211673.1">
    <property type="nucleotide sequence ID" value="NZ_JAROCF010000001.1"/>
</dbReference>
<accession>A0ABT8K7M9</accession>
<feature type="transmembrane region" description="Helical" evidence="1">
    <location>
        <begin position="12"/>
        <end position="33"/>
    </location>
</feature>
<feature type="transmembrane region" description="Helical" evidence="1">
    <location>
        <begin position="45"/>
        <end position="66"/>
    </location>
</feature>
<dbReference type="EMBL" id="JAROCF010000001">
    <property type="protein sequence ID" value="MDN4613460.1"/>
    <property type="molecule type" value="Genomic_DNA"/>
</dbReference>
<keyword evidence="1" id="KW-0472">Membrane</keyword>
<dbReference type="Proteomes" id="UP001174208">
    <property type="component" value="Unassembled WGS sequence"/>
</dbReference>
<keyword evidence="1" id="KW-0812">Transmembrane</keyword>
<name>A0ABT8K7M9_9MICO</name>
<keyword evidence="3" id="KW-1185">Reference proteome</keyword>
<evidence type="ECO:0000313" key="2">
    <source>
        <dbReference type="EMBL" id="MDN4613460.1"/>
    </source>
</evidence>
<evidence type="ECO:0000313" key="3">
    <source>
        <dbReference type="Proteomes" id="UP001174208"/>
    </source>
</evidence>
<feature type="transmembrane region" description="Helical" evidence="1">
    <location>
        <begin position="111"/>
        <end position="129"/>
    </location>
</feature>
<evidence type="ECO:0000256" key="1">
    <source>
        <dbReference type="SAM" id="Phobius"/>
    </source>
</evidence>
<reference evidence="2" key="1">
    <citation type="submission" date="2023-06" db="EMBL/GenBank/DDBJ databases">
        <title>MT1 and MT2 Draft Genomes of Novel Species.</title>
        <authorList>
            <person name="Venkateswaran K."/>
        </authorList>
    </citation>
    <scope>NUCLEOTIDE SEQUENCE</scope>
    <source>
        <strain evidence="2">F6_8S_P_1B</strain>
    </source>
</reference>
<proteinExistence type="predicted"/>